<feature type="domain" description="Sodium/calcium exchanger membrane region" evidence="18">
    <location>
        <begin position="111"/>
        <end position="251"/>
    </location>
</feature>
<dbReference type="AlphaFoldDB" id="A0A8J2M8G9"/>
<evidence type="ECO:0000256" key="12">
    <source>
        <dbReference type="ARBA" id="ARBA00022989"/>
    </source>
</evidence>
<evidence type="ECO:0000256" key="6">
    <source>
        <dbReference type="ARBA" id="ARBA00022568"/>
    </source>
</evidence>
<keyword evidence="15 17" id="KW-0472">Membrane</keyword>
<gene>
    <name evidence="19" type="ORF">DCHRY22_LOCUS527</name>
</gene>
<evidence type="ECO:0000256" key="15">
    <source>
        <dbReference type="ARBA" id="ARBA00023136"/>
    </source>
</evidence>
<feature type="domain" description="Sodium/calcium exchanger membrane region" evidence="18">
    <location>
        <begin position="368"/>
        <end position="519"/>
    </location>
</feature>
<evidence type="ECO:0000256" key="10">
    <source>
        <dbReference type="ARBA" id="ARBA00022847"/>
    </source>
</evidence>
<dbReference type="GO" id="GO:0008273">
    <property type="term" value="F:calcium, potassium:sodium antiporter activity"/>
    <property type="evidence" value="ECO:0007669"/>
    <property type="project" value="TreeGrafter"/>
</dbReference>
<evidence type="ECO:0000256" key="14">
    <source>
        <dbReference type="ARBA" id="ARBA00023065"/>
    </source>
</evidence>
<evidence type="ECO:0000256" key="5">
    <source>
        <dbReference type="ARBA" id="ARBA00022538"/>
    </source>
</evidence>
<evidence type="ECO:0000256" key="17">
    <source>
        <dbReference type="SAM" id="Phobius"/>
    </source>
</evidence>
<keyword evidence="8" id="KW-0732">Signal</keyword>
<comment type="subcellular location">
    <subcellularLocation>
        <location evidence="1">Membrane</location>
        <topology evidence="1">Multi-pass membrane protein</topology>
    </subcellularLocation>
</comment>
<protein>
    <submittedName>
        <fullName evidence="19">(African queen) hypothetical protein</fullName>
    </submittedName>
</protein>
<feature type="transmembrane region" description="Helical" evidence="17">
    <location>
        <begin position="234"/>
        <end position="253"/>
    </location>
</feature>
<keyword evidence="9" id="KW-0106">Calcium</keyword>
<keyword evidence="11" id="KW-0630">Potassium</keyword>
<feature type="transmembrane region" description="Helical" evidence="17">
    <location>
        <begin position="176"/>
        <end position="197"/>
    </location>
</feature>
<keyword evidence="20" id="KW-1185">Reference proteome</keyword>
<evidence type="ECO:0000313" key="19">
    <source>
        <dbReference type="EMBL" id="CAG9558395.1"/>
    </source>
</evidence>
<feature type="transmembrane region" description="Helical" evidence="17">
    <location>
        <begin position="366"/>
        <end position="390"/>
    </location>
</feature>
<dbReference type="GO" id="GO:0006874">
    <property type="term" value="P:intracellular calcium ion homeostasis"/>
    <property type="evidence" value="ECO:0007669"/>
    <property type="project" value="TreeGrafter"/>
</dbReference>
<dbReference type="InterPro" id="IPR044880">
    <property type="entry name" value="NCX_ion-bd_dom_sf"/>
</dbReference>
<evidence type="ECO:0000256" key="2">
    <source>
        <dbReference type="ARBA" id="ARBA00005364"/>
    </source>
</evidence>
<dbReference type="GO" id="GO:0005886">
    <property type="term" value="C:plasma membrane"/>
    <property type="evidence" value="ECO:0007669"/>
    <property type="project" value="TreeGrafter"/>
</dbReference>
<reference evidence="19" key="1">
    <citation type="submission" date="2021-09" db="EMBL/GenBank/DDBJ databases">
        <authorList>
            <person name="Martin H S."/>
        </authorList>
    </citation>
    <scope>NUCLEOTIDE SEQUENCE</scope>
</reference>
<evidence type="ECO:0000256" key="13">
    <source>
        <dbReference type="ARBA" id="ARBA00023053"/>
    </source>
</evidence>
<evidence type="ECO:0000256" key="9">
    <source>
        <dbReference type="ARBA" id="ARBA00022837"/>
    </source>
</evidence>
<evidence type="ECO:0000256" key="1">
    <source>
        <dbReference type="ARBA" id="ARBA00004141"/>
    </source>
</evidence>
<keyword evidence="6" id="KW-0109">Calcium transport</keyword>
<feature type="transmembrane region" description="Helical" evidence="17">
    <location>
        <begin position="209"/>
        <end position="228"/>
    </location>
</feature>
<dbReference type="PANTHER" id="PTHR10846:SF73">
    <property type="entry name" value="SODIUM_CALCIUM EXCHANGER MEMBRANE REGION DOMAIN-CONTAINING PROTEIN"/>
    <property type="match status" value="1"/>
</dbReference>
<keyword evidence="10" id="KW-0769">Symport</keyword>
<keyword evidence="4" id="KW-0050">Antiport</keyword>
<dbReference type="Proteomes" id="UP000789524">
    <property type="component" value="Unassembled WGS sequence"/>
</dbReference>
<dbReference type="Gene3D" id="1.20.1420.30">
    <property type="entry name" value="NCX, central ion-binding region"/>
    <property type="match status" value="2"/>
</dbReference>
<dbReference type="InterPro" id="IPR004837">
    <property type="entry name" value="NaCa_Exmemb"/>
</dbReference>
<keyword evidence="12 17" id="KW-1133">Transmembrane helix</keyword>
<comment type="caution">
    <text evidence="19">The sequence shown here is derived from an EMBL/GenBank/DDBJ whole genome shotgun (WGS) entry which is preliminary data.</text>
</comment>
<evidence type="ECO:0000256" key="11">
    <source>
        <dbReference type="ARBA" id="ARBA00022958"/>
    </source>
</evidence>
<keyword evidence="13" id="KW-0915">Sodium</keyword>
<accession>A0A8J2M8G9</accession>
<evidence type="ECO:0000256" key="3">
    <source>
        <dbReference type="ARBA" id="ARBA00022448"/>
    </source>
</evidence>
<dbReference type="InterPro" id="IPR004481">
    <property type="entry name" value="K/Na/Ca-exchanger"/>
</dbReference>
<sequence length="538" mass="59427">MTKSRRTSLGGIHLVGGGITRIRPRALSVASKCRGQRSAAHNGKWRRARQKKNTGANYLFLYNTRESYSSRHLLALVESNANCTPAAILEFPSDGLTRFQRQHGYILIHCVLAIYCFLLLGTVCEQYFVPAIEIICERLDMASDVAGATFMAAASSSPELFINCVGTFVTEGDLGVGAIVGSAVFNVLAVPACCALVAGKIIELDWWSVSRDCMMYAVAVVALILTLLDDKVFWYEALLLVLMYTFYILAMVYNGSLGSFARSGCCYFNKPKKYTEITPLLHKEKSNPLEASQRMTHVNQNINDLENGIEVTKRHNSTDSESSLSSLWSWPDENTTGSQKIFWMVTWPISLMLWITIPDCRKRTRLYPLTFIMCVTWIGGVSYLVAWIITIVGDTLNVPDSITGLTILAAGTSLPEAVSSVLVTNQGHGNMGISNSIGSNTFDILLCLGLPWLIKSLFYPSYPDNHWVKINSSGLSYSAISLLSTLLALYSCLALNKFQLDWKIGITCAFIYAGFLLMASLIELNILFDVNLPICAHL</sequence>
<keyword evidence="7 17" id="KW-0812">Transmembrane</keyword>
<dbReference type="NCBIfam" id="TIGR00367">
    <property type="entry name" value="calcium/sodium antiporter"/>
    <property type="match status" value="1"/>
</dbReference>
<evidence type="ECO:0000256" key="4">
    <source>
        <dbReference type="ARBA" id="ARBA00022449"/>
    </source>
</evidence>
<dbReference type="Pfam" id="PF01699">
    <property type="entry name" value="Na_Ca_ex"/>
    <property type="match status" value="2"/>
</dbReference>
<dbReference type="GO" id="GO:0005262">
    <property type="term" value="F:calcium channel activity"/>
    <property type="evidence" value="ECO:0007669"/>
    <property type="project" value="TreeGrafter"/>
</dbReference>
<feature type="transmembrane region" description="Helical" evidence="17">
    <location>
        <begin position="437"/>
        <end position="454"/>
    </location>
</feature>
<feature type="transmembrane region" description="Helical" evidence="17">
    <location>
        <begin position="502"/>
        <end position="522"/>
    </location>
</feature>
<evidence type="ECO:0000259" key="18">
    <source>
        <dbReference type="Pfam" id="PF01699"/>
    </source>
</evidence>
<name>A0A8J2M8G9_9NEOP</name>
<dbReference type="FunFam" id="1.20.1420.30:FF:000009">
    <property type="entry name" value="sodium/potassium/calcium exchanger 5 isoform X2"/>
    <property type="match status" value="1"/>
</dbReference>
<feature type="transmembrane region" description="Helical" evidence="17">
    <location>
        <begin position="474"/>
        <end position="495"/>
    </location>
</feature>
<dbReference type="GO" id="GO:0015293">
    <property type="term" value="F:symporter activity"/>
    <property type="evidence" value="ECO:0007669"/>
    <property type="project" value="UniProtKB-KW"/>
</dbReference>
<feature type="transmembrane region" description="Helical" evidence="17">
    <location>
        <begin position="105"/>
        <end position="123"/>
    </location>
</feature>
<keyword evidence="3" id="KW-0813">Transport</keyword>
<keyword evidence="14" id="KW-0406">Ion transport</keyword>
<dbReference type="OrthoDB" id="2127281at2759"/>
<dbReference type="PANTHER" id="PTHR10846">
    <property type="entry name" value="SODIUM/POTASSIUM/CALCIUM EXCHANGER"/>
    <property type="match status" value="1"/>
</dbReference>
<comment type="similarity">
    <text evidence="2">Belongs to the Ca(2+):cation antiporter (CaCA) (TC 2.A.19) family. SLC24A subfamily.</text>
</comment>
<evidence type="ECO:0000256" key="7">
    <source>
        <dbReference type="ARBA" id="ARBA00022692"/>
    </source>
</evidence>
<evidence type="ECO:0000313" key="20">
    <source>
        <dbReference type="Proteomes" id="UP000789524"/>
    </source>
</evidence>
<proteinExistence type="inferred from homology"/>
<evidence type="ECO:0000256" key="8">
    <source>
        <dbReference type="ARBA" id="ARBA00022729"/>
    </source>
</evidence>
<dbReference type="EMBL" id="CAKASE010000043">
    <property type="protein sequence ID" value="CAG9558395.1"/>
    <property type="molecule type" value="Genomic_DNA"/>
</dbReference>
<keyword evidence="5" id="KW-0633">Potassium transport</keyword>
<keyword evidence="16" id="KW-0739">Sodium transport</keyword>
<feature type="transmembrane region" description="Helical" evidence="17">
    <location>
        <begin position="402"/>
        <end position="425"/>
    </location>
</feature>
<organism evidence="19 20">
    <name type="scientific">Danaus chrysippus</name>
    <name type="common">African queen</name>
    <dbReference type="NCBI Taxonomy" id="151541"/>
    <lineage>
        <taxon>Eukaryota</taxon>
        <taxon>Metazoa</taxon>
        <taxon>Ecdysozoa</taxon>
        <taxon>Arthropoda</taxon>
        <taxon>Hexapoda</taxon>
        <taxon>Insecta</taxon>
        <taxon>Pterygota</taxon>
        <taxon>Neoptera</taxon>
        <taxon>Endopterygota</taxon>
        <taxon>Lepidoptera</taxon>
        <taxon>Glossata</taxon>
        <taxon>Ditrysia</taxon>
        <taxon>Papilionoidea</taxon>
        <taxon>Nymphalidae</taxon>
        <taxon>Danainae</taxon>
        <taxon>Danaini</taxon>
        <taxon>Danaina</taxon>
        <taxon>Danaus</taxon>
        <taxon>Anosia</taxon>
    </lineage>
</organism>
<evidence type="ECO:0000256" key="16">
    <source>
        <dbReference type="ARBA" id="ARBA00023201"/>
    </source>
</evidence>